<evidence type="ECO:0000259" key="1">
    <source>
        <dbReference type="PROSITE" id="PS50405"/>
    </source>
</evidence>
<accession>A0A645HRX1</accession>
<dbReference type="EC" id="1.8.4.-" evidence="2"/>
<organism evidence="2">
    <name type="scientific">bioreactor metagenome</name>
    <dbReference type="NCBI Taxonomy" id="1076179"/>
    <lineage>
        <taxon>unclassified sequences</taxon>
        <taxon>metagenomes</taxon>
        <taxon>ecological metagenomes</taxon>
    </lineage>
</organism>
<proteinExistence type="predicted"/>
<keyword evidence="2" id="KW-0560">Oxidoreductase</keyword>
<dbReference type="Pfam" id="PF00043">
    <property type="entry name" value="GST_C"/>
    <property type="match status" value="1"/>
</dbReference>
<dbReference type="GO" id="GO:0016491">
    <property type="term" value="F:oxidoreductase activity"/>
    <property type="evidence" value="ECO:0007669"/>
    <property type="project" value="UniProtKB-KW"/>
</dbReference>
<sequence length="116" mass="13021">MFQMGGVGPMFGQLGFFHKFAGKEYEDKRPRDRYVNESRRLLGVLDSQYAQHAWVAGDEYTIADIAILPWVRNLAGFYEAGDLVGFDDFKHLKKALDRFVARPAVARGLLVPAANG</sequence>
<dbReference type="SUPFAM" id="SSF47616">
    <property type="entry name" value="GST C-terminal domain-like"/>
    <property type="match status" value="1"/>
</dbReference>
<dbReference type="InterPro" id="IPR010987">
    <property type="entry name" value="Glutathione-S-Trfase_C-like"/>
</dbReference>
<comment type="caution">
    <text evidence="2">The sequence shown here is derived from an EMBL/GenBank/DDBJ whole genome shotgun (WGS) entry which is preliminary data.</text>
</comment>
<protein>
    <submittedName>
        <fullName evidence="2">Disulfide-bond oxidoreductase YghU</fullName>
        <ecNumber evidence="2">1.8.4.-</ecNumber>
    </submittedName>
</protein>
<evidence type="ECO:0000313" key="2">
    <source>
        <dbReference type="EMBL" id="MPN38884.1"/>
    </source>
</evidence>
<dbReference type="CDD" id="cd03178">
    <property type="entry name" value="GST_C_Ure2p_like"/>
    <property type="match status" value="1"/>
</dbReference>
<dbReference type="PROSITE" id="PS50405">
    <property type="entry name" value="GST_CTER"/>
    <property type="match status" value="1"/>
</dbReference>
<dbReference type="PANTHER" id="PTHR44051:SF19">
    <property type="entry name" value="DISULFIDE-BOND OXIDOREDUCTASE YFCG"/>
    <property type="match status" value="1"/>
</dbReference>
<dbReference type="InterPro" id="IPR036282">
    <property type="entry name" value="Glutathione-S-Trfase_C_sf"/>
</dbReference>
<gene>
    <name evidence="2" type="primary">yghU_2</name>
    <name evidence="2" type="ORF">SDC9_186409</name>
</gene>
<dbReference type="EMBL" id="VSSQ01094376">
    <property type="protein sequence ID" value="MPN38884.1"/>
    <property type="molecule type" value="Genomic_DNA"/>
</dbReference>
<dbReference type="Gene3D" id="1.20.1050.10">
    <property type="match status" value="1"/>
</dbReference>
<name>A0A645HRX1_9ZZZZ</name>
<feature type="domain" description="GST C-terminal" evidence="1">
    <location>
        <begin position="1"/>
        <end position="116"/>
    </location>
</feature>
<reference evidence="2" key="1">
    <citation type="submission" date="2019-08" db="EMBL/GenBank/DDBJ databases">
        <authorList>
            <person name="Kucharzyk K."/>
            <person name="Murdoch R.W."/>
            <person name="Higgins S."/>
            <person name="Loffler F."/>
        </authorList>
    </citation>
    <scope>NUCLEOTIDE SEQUENCE</scope>
</reference>
<dbReference type="InterPro" id="IPR004046">
    <property type="entry name" value="GST_C"/>
</dbReference>
<dbReference type="PANTHER" id="PTHR44051">
    <property type="entry name" value="GLUTATHIONE S-TRANSFERASE-RELATED"/>
    <property type="match status" value="1"/>
</dbReference>
<dbReference type="AlphaFoldDB" id="A0A645HRX1"/>